<dbReference type="KEGG" id="nfn:NFRAN_1628"/>
<organism evidence="1 2">
    <name type="scientific">Candidatus Nitrosocosmicus franklandianus</name>
    <dbReference type="NCBI Taxonomy" id="1798806"/>
    <lineage>
        <taxon>Archaea</taxon>
        <taxon>Nitrososphaerota</taxon>
        <taxon>Nitrososphaeria</taxon>
        <taxon>Nitrososphaerales</taxon>
        <taxon>Nitrososphaeraceae</taxon>
        <taxon>Candidatus Nitrosocosmicus</taxon>
    </lineage>
</organism>
<evidence type="ECO:0000313" key="1">
    <source>
        <dbReference type="EMBL" id="VFJ13950.1"/>
    </source>
</evidence>
<reference evidence="1 2" key="1">
    <citation type="submission" date="2019-02" db="EMBL/GenBank/DDBJ databases">
        <authorList>
            <person name="Lehtovirta-Morley E L."/>
        </authorList>
    </citation>
    <scope>NUCLEOTIDE SEQUENCE [LARGE SCALE GENOMIC DNA]</scope>
    <source>
        <strain evidence="1">NFRAN1</strain>
    </source>
</reference>
<keyword evidence="2" id="KW-1185">Reference proteome</keyword>
<protein>
    <submittedName>
        <fullName evidence="1">Uncharacterized protein</fullName>
    </submittedName>
</protein>
<sequence length="51" mass="5761">MKVVAMTPALPKVVIMTNPIEEQLAQALDNIVKKELEINDLSNLILEFLIR</sequence>
<name>A0A484I8B5_9ARCH</name>
<evidence type="ECO:0000313" key="2">
    <source>
        <dbReference type="Proteomes" id="UP000294299"/>
    </source>
</evidence>
<proteinExistence type="predicted"/>
<dbReference type="EMBL" id="LR216287">
    <property type="protein sequence ID" value="VFJ13950.1"/>
    <property type="molecule type" value="Genomic_DNA"/>
</dbReference>
<accession>A0A484I8B5</accession>
<gene>
    <name evidence="1" type="ORF">NFRAN_1628</name>
</gene>
<dbReference type="Proteomes" id="UP000294299">
    <property type="component" value="Chromosome NFRAN"/>
</dbReference>
<dbReference type="AlphaFoldDB" id="A0A484I8B5"/>